<accession>A0A0F9RL07</accession>
<dbReference type="Gene3D" id="3.30.420.10">
    <property type="entry name" value="Ribonuclease H-like superfamily/Ribonuclease H"/>
    <property type="match status" value="1"/>
</dbReference>
<dbReference type="InterPro" id="IPR001584">
    <property type="entry name" value="Integrase_cat-core"/>
</dbReference>
<comment type="caution">
    <text evidence="2">The sequence shown here is derived from an EMBL/GenBank/DDBJ whole genome shotgun (WGS) entry which is preliminary data.</text>
</comment>
<organism evidence="2">
    <name type="scientific">marine sediment metagenome</name>
    <dbReference type="NCBI Taxonomy" id="412755"/>
    <lineage>
        <taxon>unclassified sequences</taxon>
        <taxon>metagenomes</taxon>
        <taxon>ecological metagenomes</taxon>
    </lineage>
</organism>
<gene>
    <name evidence="2" type="ORF">LCGC14_0961140</name>
</gene>
<dbReference type="SUPFAM" id="SSF53098">
    <property type="entry name" value="Ribonuclease H-like"/>
    <property type="match status" value="1"/>
</dbReference>
<dbReference type="InterPro" id="IPR009004">
    <property type="entry name" value="Transposase_Mu_C"/>
</dbReference>
<dbReference type="GO" id="GO:0003676">
    <property type="term" value="F:nucleic acid binding"/>
    <property type="evidence" value="ECO:0007669"/>
    <property type="project" value="InterPro"/>
</dbReference>
<dbReference type="InterPro" id="IPR015378">
    <property type="entry name" value="Transposase-like_Mu_C"/>
</dbReference>
<dbReference type="PROSITE" id="PS50994">
    <property type="entry name" value="INTEGRASE"/>
    <property type="match status" value="1"/>
</dbReference>
<dbReference type="InterPro" id="IPR012337">
    <property type="entry name" value="RNaseH-like_sf"/>
</dbReference>
<protein>
    <recommendedName>
        <fullName evidence="1">Integrase catalytic domain-containing protein</fullName>
    </recommendedName>
</protein>
<dbReference type="AlphaFoldDB" id="A0A0F9RL07"/>
<name>A0A0F9RL07_9ZZZZ</name>
<evidence type="ECO:0000313" key="2">
    <source>
        <dbReference type="EMBL" id="KKN17903.1"/>
    </source>
</evidence>
<sequence length="548" mass="62008">MSDNFLADKDWEEAEYRARVLAELPAQLTRGNVDWAMRELDVSRSTLFRLVKQFRQDGRTSALLPDTRGPKPGMQPLDPAVEEIVSHHFKGFFATRRKPTRTRFWREVAADCRAQGLAPPSIRRLGRWLEQHDQAKLMVRREGKDKAERRYLATPGGLTADSLLDIVQIDHTKADVTVVDPVTRRPLGRPTLTVAIDVNTRMVLGFHLSLEPPSLLSVALCLSHAVMDKSHWLTARGIGTGWPAYGIPRAIHVDNGAEFHASAFGLACAEYQIDLRYRPPGTPRYGGHIERLIGTMMGAVHLLPGSHFSNIFERGDLDAEAEAVMTLGELETWLALEITGSYHGRVHSALETTPAAAWVARVDEARLRMPADLRQFLVDFLPSEQRVLQRDGLHVFHIRYWADELRWLMGRESRKFTLKYDPRDLSRIFVLTENGIIEARPADLTRPAITLWEHRAARRALREAGRRSVDEELIFVTIEAQRDLVDTAVRQTKATRRHQARRAHLAPLPMIDVTPDAAARDTLSAPEGKGSPFLSHPGFKVEEWYEDD</sequence>
<proteinExistence type="predicted"/>
<dbReference type="InterPro" id="IPR036397">
    <property type="entry name" value="RNaseH_sf"/>
</dbReference>
<evidence type="ECO:0000259" key="1">
    <source>
        <dbReference type="PROSITE" id="PS50994"/>
    </source>
</evidence>
<dbReference type="GO" id="GO:0015074">
    <property type="term" value="P:DNA integration"/>
    <property type="evidence" value="ECO:0007669"/>
    <property type="project" value="InterPro"/>
</dbReference>
<reference evidence="2" key="1">
    <citation type="journal article" date="2015" name="Nature">
        <title>Complex archaea that bridge the gap between prokaryotes and eukaryotes.</title>
        <authorList>
            <person name="Spang A."/>
            <person name="Saw J.H."/>
            <person name="Jorgensen S.L."/>
            <person name="Zaremba-Niedzwiedzka K."/>
            <person name="Martijn J."/>
            <person name="Lind A.E."/>
            <person name="van Eijk R."/>
            <person name="Schleper C."/>
            <person name="Guy L."/>
            <person name="Ettema T.J."/>
        </authorList>
    </citation>
    <scope>NUCLEOTIDE SEQUENCE</scope>
</reference>
<feature type="domain" description="Integrase catalytic" evidence="1">
    <location>
        <begin position="151"/>
        <end position="362"/>
    </location>
</feature>
<dbReference type="EMBL" id="LAZR01003477">
    <property type="protein sequence ID" value="KKN17903.1"/>
    <property type="molecule type" value="Genomic_DNA"/>
</dbReference>
<dbReference type="SUPFAM" id="SSF50610">
    <property type="entry name" value="mu transposase, C-terminal domain"/>
    <property type="match status" value="1"/>
</dbReference>
<dbReference type="Pfam" id="PF09299">
    <property type="entry name" value="Mu-transpos_C"/>
    <property type="match status" value="1"/>
</dbReference>